<sequence length="308" mass="32195">MTPDDIAARLRAALSGLRSHELRDIHRHLTRNLRPFLEQLDDDDPARRPATALWAEEPRIDGLPTAGHESAVIADRLDRSQAEPGIGAPGQARPDLATASRGRPERRHPERGGPDRDGPGADRPERLPSCLLRPEGARTGPVGTVRNAATRSPADLHAAARQAAERTAAGSASVGDGGADRVEVSPGESRPGTMSPSATRGRATGPKGTGRGATARDTTTRAATAQRTTARDEDSAERLSGQEVDEGGPGRLIAETVSSVSSCGRRAGGHSLTARVDAPGRVAGGAGEERRGAADERARYRRPAPLPG</sequence>
<gene>
    <name evidence="2" type="ORF">AHOG_01965</name>
</gene>
<feature type="compositionally biased region" description="Basic and acidic residues" evidence="1">
    <location>
        <begin position="107"/>
        <end position="126"/>
    </location>
</feature>
<evidence type="ECO:0000313" key="3">
    <source>
        <dbReference type="Proteomes" id="UP000204221"/>
    </source>
</evidence>
<feature type="compositionally biased region" description="Basic and acidic residues" evidence="1">
    <location>
        <begin position="287"/>
        <end position="298"/>
    </location>
</feature>
<dbReference type="RefSeq" id="WP_093939834.1">
    <property type="nucleotide sequence ID" value="NZ_CP022521.1"/>
</dbReference>
<dbReference type="OrthoDB" id="10014001at2"/>
<feature type="region of interest" description="Disordered" evidence="1">
    <location>
        <begin position="80"/>
        <end position="308"/>
    </location>
</feature>
<protein>
    <submittedName>
        <fullName evidence="2">Uncharacterized protein</fullName>
    </submittedName>
</protein>
<keyword evidence="3" id="KW-1185">Reference proteome</keyword>
<name>A0A221VX62_9PSEU</name>
<dbReference type="AlphaFoldDB" id="A0A221VX62"/>
<reference evidence="2 3" key="1">
    <citation type="submission" date="2017-07" db="EMBL/GenBank/DDBJ databases">
        <title>Complete genome sequence of Actinoalloteichus hoggarensis DSM 45943, type strain of Actinoalloteichus hoggarensis.</title>
        <authorList>
            <person name="Ruckert C."/>
            <person name="Nouioui I."/>
            <person name="Willmese J."/>
            <person name="van Wezel G."/>
            <person name="Klenk H.-P."/>
            <person name="Kalinowski J."/>
            <person name="Zotchev S.B."/>
        </authorList>
    </citation>
    <scope>NUCLEOTIDE SEQUENCE [LARGE SCALE GENOMIC DNA]</scope>
    <source>
        <strain evidence="2 3">DSM 45943</strain>
    </source>
</reference>
<dbReference type="EMBL" id="CP022521">
    <property type="protein sequence ID" value="ASO18057.1"/>
    <property type="molecule type" value="Genomic_DNA"/>
</dbReference>
<feature type="compositionally biased region" description="Low complexity" evidence="1">
    <location>
        <begin position="155"/>
        <end position="174"/>
    </location>
</feature>
<evidence type="ECO:0000313" key="2">
    <source>
        <dbReference type="EMBL" id="ASO18057.1"/>
    </source>
</evidence>
<dbReference type="Proteomes" id="UP000204221">
    <property type="component" value="Chromosome"/>
</dbReference>
<accession>A0A221VX62</accession>
<organism evidence="2 3">
    <name type="scientific">Actinoalloteichus hoggarensis</name>
    <dbReference type="NCBI Taxonomy" id="1470176"/>
    <lineage>
        <taxon>Bacteria</taxon>
        <taxon>Bacillati</taxon>
        <taxon>Actinomycetota</taxon>
        <taxon>Actinomycetes</taxon>
        <taxon>Pseudonocardiales</taxon>
        <taxon>Pseudonocardiaceae</taxon>
        <taxon>Actinoalloteichus</taxon>
    </lineage>
</organism>
<proteinExistence type="predicted"/>
<evidence type="ECO:0000256" key="1">
    <source>
        <dbReference type="SAM" id="MobiDB-lite"/>
    </source>
</evidence>
<dbReference type="KEGG" id="ahg:AHOG_01965"/>
<feature type="compositionally biased region" description="Low complexity" evidence="1">
    <location>
        <begin position="212"/>
        <end position="228"/>
    </location>
</feature>